<dbReference type="InterPro" id="IPR035896">
    <property type="entry name" value="AN1-like_Znf"/>
</dbReference>
<dbReference type="GO" id="GO:0008270">
    <property type="term" value="F:zinc ion binding"/>
    <property type="evidence" value="ECO:0007669"/>
    <property type="project" value="UniProtKB-KW"/>
</dbReference>
<dbReference type="Gene3D" id="4.10.1110.10">
    <property type="entry name" value="AN1-like Zinc finger"/>
    <property type="match status" value="1"/>
</dbReference>
<dbReference type="Pfam" id="PF01428">
    <property type="entry name" value="zf-AN1"/>
    <property type="match status" value="1"/>
</dbReference>
<comment type="caution">
    <text evidence="6">The sequence shown here is derived from an EMBL/GenBank/DDBJ whole genome shotgun (WGS) entry which is preliminary data.</text>
</comment>
<keyword evidence="2 4" id="KW-0863">Zinc-finger</keyword>
<dbReference type="EMBL" id="JASWJB010000186">
    <property type="protein sequence ID" value="KAK2593988.1"/>
    <property type="molecule type" value="Genomic_DNA"/>
</dbReference>
<evidence type="ECO:0000259" key="5">
    <source>
        <dbReference type="PROSITE" id="PS51039"/>
    </source>
</evidence>
<feature type="domain" description="AN1-type" evidence="5">
    <location>
        <begin position="2"/>
        <end position="51"/>
    </location>
</feature>
<evidence type="ECO:0000313" key="7">
    <source>
        <dbReference type="Proteomes" id="UP001251528"/>
    </source>
</evidence>
<dbReference type="InterPro" id="IPR000058">
    <property type="entry name" value="Znf_AN1"/>
</dbReference>
<sequence length="72" mass="8367">MAPKKLKCSAKECREQLSPFPVLCSFCHGRFCNKHRMLEDHQCPELEDCKKQEHERNAAKLEAERTPVIRGV</sequence>
<name>A0AAJ0CLG3_9HYPO</name>
<keyword evidence="1" id="KW-0479">Metal-binding</keyword>
<protein>
    <recommendedName>
        <fullName evidence="5">AN1-type domain-containing protein</fullName>
    </recommendedName>
</protein>
<gene>
    <name evidence="6" type="ORF">QQS21_008300</name>
</gene>
<accession>A0AAJ0CLG3</accession>
<evidence type="ECO:0000256" key="2">
    <source>
        <dbReference type="ARBA" id="ARBA00022771"/>
    </source>
</evidence>
<keyword evidence="3" id="KW-0862">Zinc</keyword>
<dbReference type="Proteomes" id="UP001251528">
    <property type="component" value="Unassembled WGS sequence"/>
</dbReference>
<evidence type="ECO:0000256" key="4">
    <source>
        <dbReference type="PROSITE-ProRule" id="PRU00449"/>
    </source>
</evidence>
<proteinExistence type="predicted"/>
<keyword evidence="7" id="KW-1185">Reference proteome</keyword>
<evidence type="ECO:0000256" key="1">
    <source>
        <dbReference type="ARBA" id="ARBA00022723"/>
    </source>
</evidence>
<evidence type="ECO:0000256" key="3">
    <source>
        <dbReference type="ARBA" id="ARBA00022833"/>
    </source>
</evidence>
<dbReference type="PROSITE" id="PS51039">
    <property type="entry name" value="ZF_AN1"/>
    <property type="match status" value="1"/>
</dbReference>
<dbReference type="SMART" id="SM00154">
    <property type="entry name" value="ZnF_AN1"/>
    <property type="match status" value="1"/>
</dbReference>
<evidence type="ECO:0000313" key="6">
    <source>
        <dbReference type="EMBL" id="KAK2593988.1"/>
    </source>
</evidence>
<organism evidence="6 7">
    <name type="scientific">Conoideocrella luteorostrata</name>
    <dbReference type="NCBI Taxonomy" id="1105319"/>
    <lineage>
        <taxon>Eukaryota</taxon>
        <taxon>Fungi</taxon>
        <taxon>Dikarya</taxon>
        <taxon>Ascomycota</taxon>
        <taxon>Pezizomycotina</taxon>
        <taxon>Sordariomycetes</taxon>
        <taxon>Hypocreomycetidae</taxon>
        <taxon>Hypocreales</taxon>
        <taxon>Clavicipitaceae</taxon>
        <taxon>Conoideocrella</taxon>
    </lineage>
</organism>
<reference evidence="6" key="1">
    <citation type="submission" date="2023-06" db="EMBL/GenBank/DDBJ databases">
        <title>Conoideocrella luteorostrata (Hypocreales: Clavicipitaceae), a potential biocontrol fungus for elongate hemlock scale in United States Christmas tree production areas.</title>
        <authorList>
            <person name="Barrett H."/>
            <person name="Lovett B."/>
            <person name="Macias A.M."/>
            <person name="Stajich J.E."/>
            <person name="Kasson M.T."/>
        </authorList>
    </citation>
    <scope>NUCLEOTIDE SEQUENCE</scope>
    <source>
        <strain evidence="6">ARSEF 14590</strain>
    </source>
</reference>
<dbReference type="AlphaFoldDB" id="A0AAJ0CLG3"/>
<dbReference type="SUPFAM" id="SSF118310">
    <property type="entry name" value="AN1-like Zinc finger"/>
    <property type="match status" value="1"/>
</dbReference>